<evidence type="ECO:0000313" key="14">
    <source>
        <dbReference type="Proteomes" id="UP000838878"/>
    </source>
</evidence>
<reference evidence="13" key="1">
    <citation type="submission" date="2021-12" db="EMBL/GenBank/DDBJ databases">
        <authorList>
            <person name="Martin H S."/>
        </authorList>
    </citation>
    <scope>NUCLEOTIDE SEQUENCE</scope>
</reference>
<proteinExistence type="predicted"/>
<dbReference type="PANTHER" id="PTHR16515:SF66">
    <property type="entry name" value="C2H2-TYPE DOMAIN-CONTAINING PROTEIN"/>
    <property type="match status" value="1"/>
</dbReference>
<dbReference type="FunFam" id="3.30.160.60:FF:001465">
    <property type="entry name" value="Zinc finger protein 560"/>
    <property type="match status" value="1"/>
</dbReference>
<evidence type="ECO:0000256" key="11">
    <source>
        <dbReference type="SAM" id="MobiDB-lite"/>
    </source>
</evidence>
<keyword evidence="2" id="KW-0479">Metal-binding</keyword>
<dbReference type="GO" id="GO:0005634">
    <property type="term" value="C:nucleus"/>
    <property type="evidence" value="ECO:0007669"/>
    <property type="project" value="UniProtKB-SubCell"/>
</dbReference>
<dbReference type="AlphaFoldDB" id="A0A8J9U8A5"/>
<gene>
    <name evidence="13" type="ORF">BINO364_LOCUS2537</name>
</gene>
<feature type="region of interest" description="Disordered" evidence="11">
    <location>
        <begin position="341"/>
        <end position="386"/>
    </location>
</feature>
<feature type="domain" description="C2H2-type" evidence="12">
    <location>
        <begin position="286"/>
        <end position="313"/>
    </location>
</feature>
<feature type="compositionally biased region" description="Pro residues" evidence="11">
    <location>
        <begin position="633"/>
        <end position="651"/>
    </location>
</feature>
<dbReference type="PROSITE" id="PS00028">
    <property type="entry name" value="ZINC_FINGER_C2H2_1"/>
    <property type="match status" value="11"/>
</dbReference>
<dbReference type="GO" id="GO:0008270">
    <property type="term" value="F:zinc ion binding"/>
    <property type="evidence" value="ECO:0007669"/>
    <property type="project" value="UniProtKB-KW"/>
</dbReference>
<feature type="domain" description="C2H2-type" evidence="12">
    <location>
        <begin position="572"/>
        <end position="599"/>
    </location>
</feature>
<feature type="compositionally biased region" description="Pro residues" evidence="11">
    <location>
        <begin position="718"/>
        <end position="751"/>
    </location>
</feature>
<evidence type="ECO:0000256" key="4">
    <source>
        <dbReference type="ARBA" id="ARBA00022771"/>
    </source>
</evidence>
<dbReference type="InterPro" id="IPR050331">
    <property type="entry name" value="Zinc_finger"/>
</dbReference>
<feature type="compositionally biased region" description="Basic residues" evidence="11">
    <location>
        <begin position="661"/>
        <end position="679"/>
    </location>
</feature>
<evidence type="ECO:0000256" key="5">
    <source>
        <dbReference type="ARBA" id="ARBA00022833"/>
    </source>
</evidence>
<keyword evidence="9" id="KW-0539">Nucleus</keyword>
<dbReference type="FunFam" id="3.30.160.60:FF:000325">
    <property type="entry name" value="ZFP90 zinc finger protein"/>
    <property type="match status" value="1"/>
</dbReference>
<feature type="domain" description="C2H2-type" evidence="12">
    <location>
        <begin position="508"/>
        <end position="535"/>
    </location>
</feature>
<evidence type="ECO:0000256" key="1">
    <source>
        <dbReference type="ARBA" id="ARBA00004123"/>
    </source>
</evidence>
<dbReference type="Gene3D" id="3.30.160.60">
    <property type="entry name" value="Classic Zinc Finger"/>
    <property type="match status" value="6"/>
</dbReference>
<dbReference type="GO" id="GO:0000122">
    <property type="term" value="P:negative regulation of transcription by RNA polymerase II"/>
    <property type="evidence" value="ECO:0007669"/>
    <property type="project" value="UniProtKB-ARBA"/>
</dbReference>
<feature type="compositionally biased region" description="Basic residues" evidence="11">
    <location>
        <begin position="694"/>
        <end position="705"/>
    </location>
</feature>
<name>A0A8J9U8A5_9NEOP</name>
<evidence type="ECO:0000256" key="7">
    <source>
        <dbReference type="ARBA" id="ARBA00023125"/>
    </source>
</evidence>
<protein>
    <recommendedName>
        <fullName evidence="12">C2H2-type domain-containing protein</fullName>
    </recommendedName>
</protein>
<evidence type="ECO:0000256" key="9">
    <source>
        <dbReference type="ARBA" id="ARBA00023242"/>
    </source>
</evidence>
<accession>A0A8J9U8A5</accession>
<dbReference type="SUPFAM" id="SSF57667">
    <property type="entry name" value="beta-beta-alpha zinc fingers"/>
    <property type="match status" value="4"/>
</dbReference>
<keyword evidence="3" id="KW-0677">Repeat</keyword>
<keyword evidence="6" id="KW-0805">Transcription regulation</keyword>
<evidence type="ECO:0000313" key="13">
    <source>
        <dbReference type="EMBL" id="CAH0715638.1"/>
    </source>
</evidence>
<dbReference type="Pfam" id="PF00096">
    <property type="entry name" value="zf-C2H2"/>
    <property type="match status" value="2"/>
</dbReference>
<feature type="compositionally biased region" description="Pro residues" evidence="11">
    <location>
        <begin position="759"/>
        <end position="770"/>
    </location>
</feature>
<keyword evidence="4 10" id="KW-0863">Zinc-finger</keyword>
<dbReference type="GO" id="GO:0003677">
    <property type="term" value="F:DNA binding"/>
    <property type="evidence" value="ECO:0007669"/>
    <property type="project" value="UniProtKB-KW"/>
</dbReference>
<keyword evidence="7" id="KW-0238">DNA-binding</keyword>
<evidence type="ECO:0000256" key="10">
    <source>
        <dbReference type="PROSITE-ProRule" id="PRU00042"/>
    </source>
</evidence>
<dbReference type="InterPro" id="IPR036236">
    <property type="entry name" value="Znf_C2H2_sf"/>
</dbReference>
<dbReference type="EMBL" id="OV170230">
    <property type="protein sequence ID" value="CAH0715638.1"/>
    <property type="molecule type" value="Genomic_DNA"/>
</dbReference>
<feature type="compositionally biased region" description="Polar residues" evidence="11">
    <location>
        <begin position="469"/>
        <end position="479"/>
    </location>
</feature>
<evidence type="ECO:0000256" key="2">
    <source>
        <dbReference type="ARBA" id="ARBA00022723"/>
    </source>
</evidence>
<evidence type="ECO:0000256" key="3">
    <source>
        <dbReference type="ARBA" id="ARBA00022737"/>
    </source>
</evidence>
<feature type="domain" description="C2H2-type" evidence="12">
    <location>
        <begin position="393"/>
        <end position="421"/>
    </location>
</feature>
<dbReference type="InterPro" id="IPR013087">
    <property type="entry name" value="Znf_C2H2_type"/>
</dbReference>
<feature type="region of interest" description="Disordered" evidence="11">
    <location>
        <begin position="599"/>
        <end position="776"/>
    </location>
</feature>
<dbReference type="PANTHER" id="PTHR16515">
    <property type="entry name" value="PR DOMAIN ZINC FINGER PROTEIN"/>
    <property type="match status" value="1"/>
</dbReference>
<feature type="region of interest" description="Disordered" evidence="11">
    <location>
        <begin position="451"/>
        <end position="480"/>
    </location>
</feature>
<feature type="compositionally biased region" description="Basic and acidic residues" evidence="11">
    <location>
        <begin position="376"/>
        <end position="386"/>
    </location>
</feature>
<feature type="compositionally biased region" description="Basic residues" evidence="11">
    <location>
        <begin position="214"/>
        <end position="224"/>
    </location>
</feature>
<organism evidence="13 14">
    <name type="scientific">Brenthis ino</name>
    <name type="common">lesser marbled fritillary</name>
    <dbReference type="NCBI Taxonomy" id="405034"/>
    <lineage>
        <taxon>Eukaryota</taxon>
        <taxon>Metazoa</taxon>
        <taxon>Ecdysozoa</taxon>
        <taxon>Arthropoda</taxon>
        <taxon>Hexapoda</taxon>
        <taxon>Insecta</taxon>
        <taxon>Pterygota</taxon>
        <taxon>Neoptera</taxon>
        <taxon>Endopterygota</taxon>
        <taxon>Lepidoptera</taxon>
        <taxon>Glossata</taxon>
        <taxon>Ditrysia</taxon>
        <taxon>Papilionoidea</taxon>
        <taxon>Nymphalidae</taxon>
        <taxon>Heliconiinae</taxon>
        <taxon>Argynnini</taxon>
        <taxon>Brenthis</taxon>
    </lineage>
</organism>
<keyword evidence="5" id="KW-0862">Zinc</keyword>
<feature type="compositionally biased region" description="Pro residues" evidence="11">
    <location>
        <begin position="251"/>
        <end position="282"/>
    </location>
</feature>
<feature type="non-terminal residue" evidence="13">
    <location>
        <position position="802"/>
    </location>
</feature>
<sequence>MEGEEFHLQWDEEDVKPTIVANEEVICGLDNVQSEAYGNITSEEIIADTDHIAAQNLVYLSQDVSYTESAELTEDPNVECVTEEVVTDDWVISGGQESFPFRVEVPIEHLANPIQDIKEENDIDVPLPTDQDEYTAMRPWPCDFCSRRFRKKAALMNHMVAHQNDRPHACNLCGVRYVRKCDLMAHLKVHAYVPDPDPMDYQQDELLAHTPIVKTKKKRGRRKKNPEPVENGVWEHMTSARTQQWSRRARTPPPAPPSPPSPSLSPSPPPPPSPSPPPPADPSRPFVCRHCGIGFAREKALQSHARVHGGDSPVECGECGELCWSREALRVHAAARHPHLRAPAPAKQEPDYDDCNSGDDMEFRLSPAAHSGSEAEAGRARGRPERDVRGPELFCGHCGVAFQRADLLRRHVAAAHSYKRHDSTSTWEQEHTCDVCGESCPDALQLLAHAERHAERSRTTRLKRMGRGKNSSASSNSRQFPCRECGKVFGSRSSQQIHIRIHTGERPYACRFCWKAFADGGTLRKHERIHTGEKPYACAVCPRAFNQRVVLREHVRSHHSAPDRRANGGYQYCCVVCGRPMHSSAELVQHLIQHCDENTAMKRQPQSGPRKYKRRRKIKTEESPARREWEVPSPSPAPSPVPSPARSPSPAPSRSSLLSPRTRRAPRTSPPRRRRRRAPPPRPKMIHTEEPRPRTKQVRSRRPPRRPADDLRAIGPRSPSPAPPSPSPAPPSPSPAPPSPPALAPPSPPALAPSSPLAPTSPSPPSPAPPAAALDDGPVKCAMCLLEFPHLDALLMHVPVHI</sequence>
<comment type="subcellular location">
    <subcellularLocation>
        <location evidence="1">Nucleus</location>
    </subcellularLocation>
</comment>
<dbReference type="SMART" id="SM00355">
    <property type="entry name" value="ZnF_C2H2"/>
    <property type="match status" value="11"/>
</dbReference>
<keyword evidence="8" id="KW-0804">Transcription</keyword>
<evidence type="ECO:0000256" key="6">
    <source>
        <dbReference type="ARBA" id="ARBA00023015"/>
    </source>
</evidence>
<evidence type="ECO:0000256" key="8">
    <source>
        <dbReference type="ARBA" id="ARBA00023163"/>
    </source>
</evidence>
<dbReference type="FunFam" id="3.30.160.60:FF:000260">
    <property type="entry name" value="Spalt-like transcription factor 1"/>
    <property type="match status" value="1"/>
</dbReference>
<feature type="domain" description="C2H2-type" evidence="12">
    <location>
        <begin position="140"/>
        <end position="167"/>
    </location>
</feature>
<keyword evidence="14" id="KW-1185">Reference proteome</keyword>
<evidence type="ECO:0000259" key="12">
    <source>
        <dbReference type="PROSITE" id="PS50157"/>
    </source>
</evidence>
<feature type="domain" description="C2H2-type" evidence="12">
    <location>
        <begin position="168"/>
        <end position="191"/>
    </location>
</feature>
<dbReference type="Proteomes" id="UP000838878">
    <property type="component" value="Chromosome 10"/>
</dbReference>
<feature type="domain" description="C2H2-type" evidence="12">
    <location>
        <begin position="480"/>
        <end position="507"/>
    </location>
</feature>
<dbReference type="OrthoDB" id="8117402at2759"/>
<dbReference type="PROSITE" id="PS50157">
    <property type="entry name" value="ZINC_FINGER_C2H2_2"/>
    <property type="match status" value="8"/>
</dbReference>
<feature type="domain" description="C2H2-type" evidence="12">
    <location>
        <begin position="536"/>
        <end position="564"/>
    </location>
</feature>
<feature type="compositionally biased region" description="Acidic residues" evidence="11">
    <location>
        <begin position="351"/>
        <end position="360"/>
    </location>
</feature>
<feature type="compositionally biased region" description="Basic and acidic residues" evidence="11">
    <location>
        <begin position="619"/>
        <end position="630"/>
    </location>
</feature>
<feature type="region of interest" description="Disordered" evidence="11">
    <location>
        <begin position="210"/>
        <end position="285"/>
    </location>
</feature>